<dbReference type="OrthoDB" id="341511at2759"/>
<evidence type="ECO:0000256" key="4">
    <source>
        <dbReference type="SAM" id="MobiDB-lite"/>
    </source>
</evidence>
<dbReference type="GO" id="GO:0000724">
    <property type="term" value="P:double-strand break repair via homologous recombination"/>
    <property type="evidence" value="ECO:0000318"/>
    <property type="project" value="GO_Central"/>
</dbReference>
<dbReference type="GO" id="GO:0000166">
    <property type="term" value="F:nucleotide binding"/>
    <property type="evidence" value="ECO:0007669"/>
    <property type="project" value="InterPro"/>
</dbReference>
<dbReference type="GO" id="GO:0000712">
    <property type="term" value="P:resolution of meiotic recombination intermediates"/>
    <property type="evidence" value="ECO:0000318"/>
    <property type="project" value="GO_Central"/>
</dbReference>
<keyword evidence="8" id="KW-1185">Reference proteome</keyword>
<sequence length="628" mass="69469">MRRRLRLQVVSDDEDDDLHAGSHQQPSIAPLEISSEQESVQTNNFFSPPPPQRHDQPFGEGEDLSPIEVYLRDLGLGLKRGWISSCIRSVRGDVPGFDSMDVSGKARICFQRFLMEDMNHCGSGVLPENVQGLHNVELKGPFVLQIDEMVDTGAPLRERYNGTPPGFKRCLKLSLTDGAQRVYGMEYRPTSMLQVLAPAGLKVTICNVHIKRGLLILVPEVLNVLGGHAENLEMARKRSIDEIKKPPRGRRNQCVLSLPERAARAAWPSNLAENDEEMNNAVPEGTFHPQPNPSVVFSTPGIDATRVRSGEFSDMAQSGPTHFDRSIGTEDFAGSSGQGTNSLESFIPSTQENTFPCTGVRRYTNDVSASLNGRGAVVDISNQTEEPFVSPGKINTVEEPDFHHDEDNLNGRSTGMEIDHPSDRINTREESALSKSKQGVVGSCSTHAAYASKVQENVNTSGDEERPFTYFALLSTKSLYERNKHAIQGKIKCVFIGVKNFHFRNSTTFELCVYVDDGSCIFEVLIDHNFVYKTIGHSPMEVTTALASPDKTIASNMKQIMLKFQKFLINFEGIISVEIKVGEHLPIASVLSQGYSASDGWLLLRRLNPLTAPQTIENNFPNIIELSP</sequence>
<dbReference type="EMBL" id="LFYR01000800">
    <property type="protein sequence ID" value="KMZ68955.1"/>
    <property type="molecule type" value="Genomic_DNA"/>
</dbReference>
<feature type="domain" description="RecQ mediated genome instability protein 1 OB-fold" evidence="5">
    <location>
        <begin position="126"/>
        <end position="237"/>
    </location>
</feature>
<evidence type="ECO:0000313" key="7">
    <source>
        <dbReference type="EMBL" id="KMZ68955.1"/>
    </source>
</evidence>
<comment type="caution">
    <text evidence="7">The sequence shown here is derived from an EMBL/GenBank/DDBJ whole genome shotgun (WGS) entry which is preliminary data.</text>
</comment>
<dbReference type="STRING" id="29655.A0A0K9PL33"/>
<name>A0A0K9PL33_ZOSMR</name>
<dbReference type="InterPro" id="IPR013894">
    <property type="entry name" value="RMI1_OB"/>
</dbReference>
<accession>A0A0K9PL33</accession>
<dbReference type="InterPro" id="IPR032199">
    <property type="entry name" value="RMI1_C"/>
</dbReference>
<dbReference type="FunFam" id="2.40.50.770:FF:000004">
    <property type="entry name" value="RecQ-mediated instability protein (DUF1767)"/>
    <property type="match status" value="1"/>
</dbReference>
<feature type="region of interest" description="Disordered" evidence="4">
    <location>
        <begin position="1"/>
        <end position="62"/>
    </location>
</feature>
<feature type="region of interest" description="Disordered" evidence="4">
    <location>
        <begin position="386"/>
        <end position="422"/>
    </location>
</feature>
<evidence type="ECO:0000313" key="8">
    <source>
        <dbReference type="Proteomes" id="UP000036987"/>
    </source>
</evidence>
<organism evidence="7 8">
    <name type="scientific">Zostera marina</name>
    <name type="common">Eelgrass</name>
    <dbReference type="NCBI Taxonomy" id="29655"/>
    <lineage>
        <taxon>Eukaryota</taxon>
        <taxon>Viridiplantae</taxon>
        <taxon>Streptophyta</taxon>
        <taxon>Embryophyta</taxon>
        <taxon>Tracheophyta</taxon>
        <taxon>Spermatophyta</taxon>
        <taxon>Magnoliopsida</taxon>
        <taxon>Liliopsida</taxon>
        <taxon>Zosteraceae</taxon>
        <taxon>Zostera</taxon>
    </lineage>
</organism>
<dbReference type="OMA" id="MCILQVV"/>
<dbReference type="GO" id="GO:0016604">
    <property type="term" value="C:nuclear body"/>
    <property type="evidence" value="ECO:0000318"/>
    <property type="project" value="GO_Central"/>
</dbReference>
<evidence type="ECO:0000259" key="5">
    <source>
        <dbReference type="Pfam" id="PF08585"/>
    </source>
</evidence>
<dbReference type="AlphaFoldDB" id="A0A0K9PL33"/>
<protein>
    <recommendedName>
        <fullName evidence="2">RecQ-mediated genome instability protein 1</fullName>
    </recommendedName>
    <alternativeName>
        <fullName evidence="3">BLM-associated protein of 75 kDa homolog</fullName>
    </alternativeName>
</protein>
<dbReference type="SMART" id="SM01161">
    <property type="entry name" value="DUF1767"/>
    <property type="match status" value="1"/>
</dbReference>
<dbReference type="PANTHER" id="PTHR14790">
    <property type="entry name" value="RECQ-MEDIATED GENOME INSTABILITY PROTEIN 1 RMI1"/>
    <property type="match status" value="1"/>
</dbReference>
<feature type="compositionally biased region" description="Polar residues" evidence="4">
    <location>
        <begin position="34"/>
        <end position="46"/>
    </location>
</feature>
<proteinExistence type="inferred from homology"/>
<feature type="compositionally biased region" description="Basic and acidic residues" evidence="4">
    <location>
        <begin position="400"/>
        <end position="409"/>
    </location>
</feature>
<comment type="similarity">
    <text evidence="1">Belongs to the RMI1 family.</text>
</comment>
<dbReference type="Proteomes" id="UP000036987">
    <property type="component" value="Unassembled WGS sequence"/>
</dbReference>
<dbReference type="Pfam" id="PF08585">
    <property type="entry name" value="RMI1_N_C"/>
    <property type="match status" value="1"/>
</dbReference>
<evidence type="ECO:0000256" key="1">
    <source>
        <dbReference type="ARBA" id="ARBA00006395"/>
    </source>
</evidence>
<evidence type="ECO:0000259" key="6">
    <source>
        <dbReference type="Pfam" id="PF16099"/>
    </source>
</evidence>
<evidence type="ECO:0000256" key="3">
    <source>
        <dbReference type="ARBA" id="ARBA00077519"/>
    </source>
</evidence>
<gene>
    <name evidence="7" type="ORF">ZOSMA_225G00220</name>
</gene>
<dbReference type="PANTHER" id="PTHR14790:SF15">
    <property type="entry name" value="RECQ-MEDIATED GENOME INSTABILITY PROTEIN 1"/>
    <property type="match status" value="1"/>
</dbReference>
<dbReference type="Gene3D" id="2.40.50.770">
    <property type="entry name" value="RecQ-mediated genome instability protein Rmi1, C-terminal domain"/>
    <property type="match status" value="1"/>
</dbReference>
<feature type="domain" description="RecQ-mediated genome instability protein 1 C-terminal OB-fold" evidence="6">
    <location>
        <begin position="465"/>
        <end position="607"/>
    </location>
</feature>
<dbReference type="Pfam" id="PF16099">
    <property type="entry name" value="RMI1_C"/>
    <property type="match status" value="1"/>
</dbReference>
<evidence type="ECO:0000256" key="2">
    <source>
        <dbReference type="ARBA" id="ARBA00018987"/>
    </source>
</evidence>
<dbReference type="InterPro" id="IPR042470">
    <property type="entry name" value="RMI1_N_C_sf"/>
</dbReference>
<dbReference type="GO" id="GO:0031422">
    <property type="term" value="C:RecQ family helicase-topoisomerase III complex"/>
    <property type="evidence" value="ECO:0000318"/>
    <property type="project" value="GO_Central"/>
</dbReference>
<reference evidence="8" key="1">
    <citation type="journal article" date="2016" name="Nature">
        <title>The genome of the seagrass Zostera marina reveals angiosperm adaptation to the sea.</title>
        <authorList>
            <person name="Olsen J.L."/>
            <person name="Rouze P."/>
            <person name="Verhelst B."/>
            <person name="Lin Y.-C."/>
            <person name="Bayer T."/>
            <person name="Collen J."/>
            <person name="Dattolo E."/>
            <person name="De Paoli E."/>
            <person name="Dittami S."/>
            <person name="Maumus F."/>
            <person name="Michel G."/>
            <person name="Kersting A."/>
            <person name="Lauritano C."/>
            <person name="Lohaus R."/>
            <person name="Toepel M."/>
            <person name="Tonon T."/>
            <person name="Vanneste K."/>
            <person name="Amirebrahimi M."/>
            <person name="Brakel J."/>
            <person name="Bostroem C."/>
            <person name="Chovatia M."/>
            <person name="Grimwood J."/>
            <person name="Jenkins J.W."/>
            <person name="Jueterbock A."/>
            <person name="Mraz A."/>
            <person name="Stam W.T."/>
            <person name="Tice H."/>
            <person name="Bornberg-Bauer E."/>
            <person name="Green P.J."/>
            <person name="Pearson G.A."/>
            <person name="Procaccini G."/>
            <person name="Duarte C.M."/>
            <person name="Schmutz J."/>
            <person name="Reusch T.B.H."/>
            <person name="Van de Peer Y."/>
        </authorList>
    </citation>
    <scope>NUCLEOTIDE SEQUENCE [LARGE SCALE GENOMIC DNA]</scope>
    <source>
        <strain evidence="8">cv. Finnish</strain>
    </source>
</reference>